<name>A0AAQ4D4E2_AMBAM</name>
<evidence type="ECO:0000256" key="4">
    <source>
        <dbReference type="ARBA" id="ARBA00023028"/>
    </source>
</evidence>
<accession>A0AAQ4D4E2</accession>
<dbReference type="InterPro" id="IPR036770">
    <property type="entry name" value="Ankyrin_rpt-contain_sf"/>
</dbReference>
<evidence type="ECO:0000256" key="2">
    <source>
        <dbReference type="ARBA" id="ARBA00022483"/>
    </source>
</evidence>
<evidence type="ECO:0000256" key="5">
    <source>
        <dbReference type="ARBA" id="ARBA00023298"/>
    </source>
</evidence>
<keyword evidence="5" id="KW-1053">Target membrane</keyword>
<dbReference type="GO" id="GO:0044218">
    <property type="term" value="C:other organism cell membrane"/>
    <property type="evidence" value="ECO:0007669"/>
    <property type="project" value="UniProtKB-KW"/>
</dbReference>
<keyword evidence="2" id="KW-0268">Exocytosis</keyword>
<reference evidence="7 8" key="1">
    <citation type="journal article" date="2023" name="Arcadia Sci">
        <title>De novo assembly of a long-read Amblyomma americanum tick genome.</title>
        <authorList>
            <person name="Chou S."/>
            <person name="Poskanzer K.E."/>
            <person name="Rollins M."/>
            <person name="Thuy-Boun P.S."/>
        </authorList>
    </citation>
    <scope>NUCLEOTIDE SEQUENCE [LARGE SCALE GENOMIC DNA]</scope>
    <source>
        <strain evidence="7">F_SG_1</strain>
        <tissue evidence="7">Salivary glands</tissue>
    </source>
</reference>
<evidence type="ECO:0000256" key="3">
    <source>
        <dbReference type="ARBA" id="ARBA00022537"/>
    </source>
</evidence>
<keyword evidence="3" id="KW-1052">Target cell membrane</keyword>
<keyword evidence="4" id="KW-0638">Presynaptic neurotoxin</keyword>
<evidence type="ECO:0000313" key="8">
    <source>
        <dbReference type="Proteomes" id="UP001321473"/>
    </source>
</evidence>
<dbReference type="Proteomes" id="UP001321473">
    <property type="component" value="Unassembled WGS sequence"/>
</dbReference>
<keyword evidence="4" id="KW-0528">Neurotoxin</keyword>
<keyword evidence="6" id="KW-0040">ANK repeat</keyword>
<comment type="caution">
    <text evidence="7">The sequence shown here is derived from an EMBL/GenBank/DDBJ whole genome shotgun (WGS) entry which is preliminary data.</text>
</comment>
<evidence type="ECO:0000256" key="1">
    <source>
        <dbReference type="ARBA" id="ARBA00004175"/>
    </source>
</evidence>
<dbReference type="Pfam" id="PF13606">
    <property type="entry name" value="Ank_3"/>
    <property type="match status" value="1"/>
</dbReference>
<protein>
    <submittedName>
        <fullName evidence="7">Uncharacterized protein</fullName>
    </submittedName>
</protein>
<dbReference type="PROSITE" id="PS50297">
    <property type="entry name" value="ANK_REP_REGION"/>
    <property type="match status" value="1"/>
</dbReference>
<evidence type="ECO:0000313" key="7">
    <source>
        <dbReference type="EMBL" id="KAK8757332.1"/>
    </source>
</evidence>
<feature type="repeat" description="ANK" evidence="6">
    <location>
        <begin position="5"/>
        <end position="37"/>
    </location>
</feature>
<dbReference type="GO" id="GO:0044231">
    <property type="term" value="C:host cell presynaptic membrane"/>
    <property type="evidence" value="ECO:0007669"/>
    <property type="project" value="UniProtKB-KW"/>
</dbReference>
<dbReference type="Gene3D" id="1.25.40.20">
    <property type="entry name" value="Ankyrin repeat-containing domain"/>
    <property type="match status" value="1"/>
</dbReference>
<sequence>MLDYEDNTPLHSACEHEACDAITFLIENGADTSVLNKNVQSPLHLSTQLNKVKSLQAATSPLQEKTPTGTCYAKAL</sequence>
<keyword evidence="8" id="KW-1185">Reference proteome</keyword>
<organism evidence="7 8">
    <name type="scientific">Amblyomma americanum</name>
    <name type="common">Lone star tick</name>
    <dbReference type="NCBI Taxonomy" id="6943"/>
    <lineage>
        <taxon>Eukaryota</taxon>
        <taxon>Metazoa</taxon>
        <taxon>Ecdysozoa</taxon>
        <taxon>Arthropoda</taxon>
        <taxon>Chelicerata</taxon>
        <taxon>Arachnida</taxon>
        <taxon>Acari</taxon>
        <taxon>Parasitiformes</taxon>
        <taxon>Ixodida</taxon>
        <taxon>Ixodoidea</taxon>
        <taxon>Ixodidae</taxon>
        <taxon>Amblyomminae</taxon>
        <taxon>Amblyomma</taxon>
    </lineage>
</organism>
<keyword evidence="4" id="KW-0800">Toxin</keyword>
<proteinExistence type="predicted"/>
<dbReference type="SUPFAM" id="SSF48403">
    <property type="entry name" value="Ankyrin repeat"/>
    <property type="match status" value="1"/>
</dbReference>
<gene>
    <name evidence="7" type="ORF">V5799_005036</name>
</gene>
<evidence type="ECO:0000256" key="6">
    <source>
        <dbReference type="PROSITE-ProRule" id="PRU00023"/>
    </source>
</evidence>
<keyword evidence="5" id="KW-0472">Membrane</keyword>
<dbReference type="InterPro" id="IPR002110">
    <property type="entry name" value="Ankyrin_rpt"/>
</dbReference>
<dbReference type="AlphaFoldDB" id="A0AAQ4D4E2"/>
<dbReference type="EMBL" id="JARKHS020035324">
    <property type="protein sequence ID" value="KAK8757332.1"/>
    <property type="molecule type" value="Genomic_DNA"/>
</dbReference>
<dbReference type="GO" id="GO:0006887">
    <property type="term" value="P:exocytosis"/>
    <property type="evidence" value="ECO:0007669"/>
    <property type="project" value="UniProtKB-KW"/>
</dbReference>
<comment type="subcellular location">
    <subcellularLocation>
        <location evidence="1">Target cell membrane</location>
    </subcellularLocation>
</comment>
<dbReference type="PROSITE" id="PS50088">
    <property type="entry name" value="ANK_REPEAT"/>
    <property type="match status" value="1"/>
</dbReference>